<keyword evidence="2" id="KW-1185">Reference proteome</keyword>
<geneLocation type="plasmid" evidence="1 2">
    <name>pISO32_1</name>
</geneLocation>
<dbReference type="PROSITE" id="PS51257">
    <property type="entry name" value="PROKAR_LIPOPROTEIN"/>
    <property type="match status" value="1"/>
</dbReference>
<organism evidence="1 2">
    <name type="scientific">Hydrogenimonas cancrithermarum</name>
    <dbReference type="NCBI Taxonomy" id="2993563"/>
    <lineage>
        <taxon>Bacteria</taxon>
        <taxon>Pseudomonadati</taxon>
        <taxon>Campylobacterota</taxon>
        <taxon>Epsilonproteobacteria</taxon>
        <taxon>Campylobacterales</taxon>
        <taxon>Hydrogenimonadaceae</taxon>
        <taxon>Hydrogenimonas</taxon>
    </lineage>
</organism>
<evidence type="ECO:0000313" key="1">
    <source>
        <dbReference type="EMBL" id="BDY14019.1"/>
    </source>
</evidence>
<sequence length="120" mass="13275">MNSFAKTIMASTIVSTLFFMSGCASHEQIIKEELVKKNTSYIGKTKDELLLHKGPPYKVAKTSEGKEIWFYKTVRAGIKKGTTISIGKGNPVPNIGTWVELIAFIIDKNGIVENLVIEVE</sequence>
<protein>
    <recommendedName>
        <fullName evidence="3">Lipoprotein</fullName>
    </recommendedName>
</protein>
<dbReference type="Proteomes" id="UP001321445">
    <property type="component" value="Plasmid pISO32_1"/>
</dbReference>
<accession>A0ABN6WXG7</accession>
<gene>
    <name evidence="1" type="ORF">HCR_23320</name>
</gene>
<proteinExistence type="predicted"/>
<evidence type="ECO:0008006" key="3">
    <source>
        <dbReference type="Google" id="ProtNLM"/>
    </source>
</evidence>
<keyword evidence="1" id="KW-0614">Plasmid</keyword>
<evidence type="ECO:0000313" key="2">
    <source>
        <dbReference type="Proteomes" id="UP001321445"/>
    </source>
</evidence>
<dbReference type="EMBL" id="AP027371">
    <property type="protein sequence ID" value="BDY14019.1"/>
    <property type="molecule type" value="Genomic_DNA"/>
</dbReference>
<reference evidence="1 2" key="1">
    <citation type="submission" date="2023-03" db="EMBL/GenBank/DDBJ databases">
        <title>Description of Hydrogenimonas sp. ISO32.</title>
        <authorList>
            <person name="Mino S."/>
            <person name="Fukazawa S."/>
            <person name="Sawabe T."/>
        </authorList>
    </citation>
    <scope>NUCLEOTIDE SEQUENCE [LARGE SCALE GENOMIC DNA]</scope>
    <source>
        <strain evidence="1 2">ISO32</strain>
        <plasmid evidence="1 2">pISO32_1</plasmid>
    </source>
</reference>
<name>A0ABN6WXG7_9BACT</name>